<dbReference type="EMBL" id="JADNYJ010000122">
    <property type="protein sequence ID" value="KAF8882512.1"/>
    <property type="molecule type" value="Genomic_DNA"/>
</dbReference>
<dbReference type="GO" id="GO:0005737">
    <property type="term" value="C:cytoplasm"/>
    <property type="evidence" value="ECO:0007669"/>
    <property type="project" value="TreeGrafter"/>
</dbReference>
<comment type="caution">
    <text evidence="6">The sequence shown here is derived from an EMBL/GenBank/DDBJ whole genome shotgun (WGS) entry which is preliminary data.</text>
</comment>
<dbReference type="InterPro" id="IPR017441">
    <property type="entry name" value="Protein_kinase_ATP_BS"/>
</dbReference>
<dbReference type="PROSITE" id="PS00107">
    <property type="entry name" value="PROTEIN_KINASE_ATP"/>
    <property type="match status" value="1"/>
</dbReference>
<feature type="region of interest" description="Disordered" evidence="4">
    <location>
        <begin position="518"/>
        <end position="540"/>
    </location>
</feature>
<feature type="region of interest" description="Disordered" evidence="4">
    <location>
        <begin position="696"/>
        <end position="727"/>
    </location>
</feature>
<evidence type="ECO:0000313" key="7">
    <source>
        <dbReference type="Proteomes" id="UP000724874"/>
    </source>
</evidence>
<dbReference type="OrthoDB" id="193931at2759"/>
<accession>A0A9P5NF48</accession>
<dbReference type="Pfam" id="PF00069">
    <property type="entry name" value="Pkinase"/>
    <property type="match status" value="1"/>
</dbReference>
<gene>
    <name evidence="6" type="ORF">CPB84DRAFT_1817135</name>
</gene>
<dbReference type="FunFam" id="1.10.510.10:FF:000571">
    <property type="entry name" value="Maternal embryonic leucine zipper kinase"/>
    <property type="match status" value="1"/>
</dbReference>
<evidence type="ECO:0000259" key="5">
    <source>
        <dbReference type="PROSITE" id="PS50011"/>
    </source>
</evidence>
<evidence type="ECO:0000256" key="3">
    <source>
        <dbReference type="PROSITE-ProRule" id="PRU10141"/>
    </source>
</evidence>
<feature type="domain" description="Protein kinase" evidence="5">
    <location>
        <begin position="49"/>
        <end position="295"/>
    </location>
</feature>
<organism evidence="6 7">
    <name type="scientific">Gymnopilus junonius</name>
    <name type="common">Spectacular rustgill mushroom</name>
    <name type="synonym">Gymnopilus spectabilis subsp. junonius</name>
    <dbReference type="NCBI Taxonomy" id="109634"/>
    <lineage>
        <taxon>Eukaryota</taxon>
        <taxon>Fungi</taxon>
        <taxon>Dikarya</taxon>
        <taxon>Basidiomycota</taxon>
        <taxon>Agaricomycotina</taxon>
        <taxon>Agaricomycetes</taxon>
        <taxon>Agaricomycetidae</taxon>
        <taxon>Agaricales</taxon>
        <taxon>Agaricineae</taxon>
        <taxon>Hymenogastraceae</taxon>
        <taxon>Gymnopilus</taxon>
    </lineage>
</organism>
<name>A0A9P5NF48_GYMJU</name>
<dbReference type="InterPro" id="IPR000719">
    <property type="entry name" value="Prot_kinase_dom"/>
</dbReference>
<evidence type="ECO:0000313" key="6">
    <source>
        <dbReference type="EMBL" id="KAF8882512.1"/>
    </source>
</evidence>
<feature type="compositionally biased region" description="Polar residues" evidence="4">
    <location>
        <begin position="623"/>
        <end position="633"/>
    </location>
</feature>
<dbReference type="InterPro" id="IPR011009">
    <property type="entry name" value="Kinase-like_dom_sf"/>
</dbReference>
<dbReference type="GO" id="GO:0004674">
    <property type="term" value="F:protein serine/threonine kinase activity"/>
    <property type="evidence" value="ECO:0007669"/>
    <property type="project" value="TreeGrafter"/>
</dbReference>
<feature type="compositionally biased region" description="Basic and acidic residues" evidence="4">
    <location>
        <begin position="698"/>
        <end position="712"/>
    </location>
</feature>
<dbReference type="Proteomes" id="UP000724874">
    <property type="component" value="Unassembled WGS sequence"/>
</dbReference>
<evidence type="ECO:0000256" key="4">
    <source>
        <dbReference type="SAM" id="MobiDB-lite"/>
    </source>
</evidence>
<sequence>MQKFPDSPPRAPPIKYKAPLGTRWDKEKAAAGGAAAFDLPTDPKTIGPWILGECVGKGASGRVKIARHRRTGQLAAVKILPVAPLVNSRASLATQQAKSEKQRLGIDREITMMKLMNHPNIMRIYDVYEGDKELFLVLEYVEGGELFDFLVNRGRLPPNEALIYFKQINILIASLSPPQIKIADWGMAAFAPPSLQLETSCGSPHYASPEIVNGEKYQGNATDIWSCGVILYALLTGRLPFDDKNVRNLLTKVKSGKYDMPSWIDPLAKDLLSKMLIVDVSQRITIPEILSHPWLVSHMTIPFTSMDGATFTLLAPPLPPSPSILARPIASPDIIDSELFSSLRIIWGRHSDPEGESIKRDLCAPAGQGIHAKAFYFLLGKYREEAYRNRSNDNEHDSQSTIAGPTIDLEAIRFNLDWELDHDNSVNLKKYQVPQRVFSTPRGLPPNAISSNGPPYPPSLSAGFAPGIGSRKRTFTDGSIPTKDRPDSPHGPRPPMKASGDAWLKAHGQSERISTSGIPVANNARPKSSMGAGRGGPRPFPPRRGFTHSLMGEGRIQNQKNDGVGGTAIGFSQHLQQLQARAVSNSLAQRPKSSAVLDSAFIESEKRPLLSLSPATSVDHGRQSSSPVLSPNCSMVIDNADGLPLLTAPKMDNPHLQRTMDDITQRVNELVQAVTQAPSGKDVLVREAIKPPPVQARIQEDKENRSLDEESWSHVSAETDPSGGLGLSVPVNVDLNLDRDMGRDVLNISSNANTAASAMTVTMSPTRARKEKEKKARPPPLELPSLNGKRVTTLGMLGSPITLSSPFHPPPPSSANRILASPVVGEFKGWFSNLFNWKHSNGHGGVLYSSDEIHHTRSNVARILDGLGITLATSSGGMGYSDLAEILFCRLEQPRTDPATGISLKNVRFRVEFRAQPPAGSLNDPQTILSPTIEENSQYLVSSPNSSHHFSQLVTPTLGNASRSRASILLGRGSSHASGTPLSSPIPGPMPLQAKWDLPPGCACVIVLVHEKGSMSTFRAVWRRLKDEYGSTTATYPCFSPAMPPTPYTENYRMPV</sequence>
<proteinExistence type="predicted"/>
<dbReference type="GO" id="GO:0035556">
    <property type="term" value="P:intracellular signal transduction"/>
    <property type="evidence" value="ECO:0007669"/>
    <property type="project" value="TreeGrafter"/>
</dbReference>
<keyword evidence="7" id="KW-1185">Reference proteome</keyword>
<dbReference type="GO" id="GO:0005524">
    <property type="term" value="F:ATP binding"/>
    <property type="evidence" value="ECO:0007669"/>
    <property type="project" value="UniProtKB-UniRule"/>
</dbReference>
<dbReference type="PANTHER" id="PTHR24346">
    <property type="entry name" value="MAP/MICROTUBULE AFFINITY-REGULATING KINASE"/>
    <property type="match status" value="1"/>
</dbReference>
<feature type="region of interest" description="Disordered" evidence="4">
    <location>
        <begin position="614"/>
        <end position="633"/>
    </location>
</feature>
<dbReference type="PANTHER" id="PTHR24346:SF110">
    <property type="entry name" value="NON-SPECIFIC SERINE_THREONINE PROTEIN KINASE"/>
    <property type="match status" value="1"/>
</dbReference>
<feature type="region of interest" description="Disordered" evidence="4">
    <location>
        <begin position="439"/>
        <end position="503"/>
    </location>
</feature>
<protein>
    <recommendedName>
        <fullName evidence="5">Protein kinase domain-containing protein</fullName>
    </recommendedName>
</protein>
<dbReference type="SUPFAM" id="SSF56112">
    <property type="entry name" value="Protein kinase-like (PK-like)"/>
    <property type="match status" value="1"/>
</dbReference>
<feature type="binding site" evidence="3">
    <location>
        <position position="78"/>
    </location>
    <ligand>
        <name>ATP</name>
        <dbReference type="ChEBI" id="CHEBI:30616"/>
    </ligand>
</feature>
<feature type="region of interest" description="Disordered" evidence="4">
    <location>
        <begin position="762"/>
        <end position="787"/>
    </location>
</feature>
<keyword evidence="2 3" id="KW-0067">ATP-binding</keyword>
<evidence type="ECO:0000256" key="1">
    <source>
        <dbReference type="ARBA" id="ARBA00022741"/>
    </source>
</evidence>
<evidence type="ECO:0000256" key="2">
    <source>
        <dbReference type="ARBA" id="ARBA00022840"/>
    </source>
</evidence>
<dbReference type="PROSITE" id="PS50011">
    <property type="entry name" value="PROTEIN_KINASE_DOM"/>
    <property type="match status" value="1"/>
</dbReference>
<reference evidence="6" key="1">
    <citation type="submission" date="2020-11" db="EMBL/GenBank/DDBJ databases">
        <authorList>
            <consortium name="DOE Joint Genome Institute"/>
            <person name="Ahrendt S."/>
            <person name="Riley R."/>
            <person name="Andreopoulos W."/>
            <person name="LaButti K."/>
            <person name="Pangilinan J."/>
            <person name="Ruiz-duenas F.J."/>
            <person name="Barrasa J.M."/>
            <person name="Sanchez-Garcia M."/>
            <person name="Camarero S."/>
            <person name="Miyauchi S."/>
            <person name="Serrano A."/>
            <person name="Linde D."/>
            <person name="Babiker R."/>
            <person name="Drula E."/>
            <person name="Ayuso-Fernandez I."/>
            <person name="Pacheco R."/>
            <person name="Padilla G."/>
            <person name="Ferreira P."/>
            <person name="Barriuso J."/>
            <person name="Kellner H."/>
            <person name="Castanera R."/>
            <person name="Alfaro M."/>
            <person name="Ramirez L."/>
            <person name="Pisabarro A.G."/>
            <person name="Kuo A."/>
            <person name="Tritt A."/>
            <person name="Lipzen A."/>
            <person name="He G."/>
            <person name="Yan M."/>
            <person name="Ng V."/>
            <person name="Cullen D."/>
            <person name="Martin F."/>
            <person name="Rosso M.-N."/>
            <person name="Henrissat B."/>
            <person name="Hibbett D."/>
            <person name="Martinez A.T."/>
            <person name="Grigoriev I.V."/>
        </authorList>
    </citation>
    <scope>NUCLEOTIDE SEQUENCE</scope>
    <source>
        <strain evidence="6">AH 44721</strain>
    </source>
</reference>
<dbReference type="AlphaFoldDB" id="A0A9P5NF48"/>
<keyword evidence="1 3" id="KW-0547">Nucleotide-binding</keyword>
<dbReference type="Gene3D" id="1.10.510.10">
    <property type="entry name" value="Transferase(Phosphotransferase) domain 1"/>
    <property type="match status" value="2"/>
</dbReference>